<evidence type="ECO:0000313" key="1">
    <source>
        <dbReference type="EMBL" id="CEK55344.1"/>
    </source>
</evidence>
<gene>
    <name evidence="1" type="primary">ORF24974</name>
</gene>
<dbReference type="AlphaFoldDB" id="A0A0B6YGP5"/>
<protein>
    <submittedName>
        <fullName evidence="1">Uncharacterized protein</fullName>
    </submittedName>
</protein>
<organism evidence="1">
    <name type="scientific">Arion vulgaris</name>
    <dbReference type="NCBI Taxonomy" id="1028688"/>
    <lineage>
        <taxon>Eukaryota</taxon>
        <taxon>Metazoa</taxon>
        <taxon>Spiralia</taxon>
        <taxon>Lophotrochozoa</taxon>
        <taxon>Mollusca</taxon>
        <taxon>Gastropoda</taxon>
        <taxon>Heterobranchia</taxon>
        <taxon>Euthyneura</taxon>
        <taxon>Panpulmonata</taxon>
        <taxon>Eupulmonata</taxon>
        <taxon>Stylommatophora</taxon>
        <taxon>Helicina</taxon>
        <taxon>Arionoidea</taxon>
        <taxon>Arionidae</taxon>
        <taxon>Arion</taxon>
    </lineage>
</organism>
<reference evidence="1" key="1">
    <citation type="submission" date="2014-12" db="EMBL/GenBank/DDBJ databases">
        <title>Insight into the proteome of Arion vulgaris.</title>
        <authorList>
            <person name="Aradska J."/>
            <person name="Bulat T."/>
            <person name="Smidak R."/>
            <person name="Sarate P."/>
            <person name="Gangsoo J."/>
            <person name="Sialana F."/>
            <person name="Bilban M."/>
            <person name="Lubec G."/>
        </authorList>
    </citation>
    <scope>NUCLEOTIDE SEQUENCE</scope>
    <source>
        <tissue evidence="1">Skin</tissue>
    </source>
</reference>
<feature type="non-terminal residue" evidence="1">
    <location>
        <position position="77"/>
    </location>
</feature>
<accession>A0A0B6YGP5</accession>
<dbReference type="EMBL" id="HACG01008479">
    <property type="protein sequence ID" value="CEK55344.1"/>
    <property type="molecule type" value="Transcribed_RNA"/>
</dbReference>
<proteinExistence type="predicted"/>
<feature type="non-terminal residue" evidence="1">
    <location>
        <position position="1"/>
    </location>
</feature>
<sequence>KRRGSKSKLGGVKSPLGMLYQYLIEPMEATIAEVRETESILSGHGSTSSQCLTDPTDLVLVLQGDLYLVPFLMLRRE</sequence>
<name>A0A0B6YGP5_9EUPU</name>